<dbReference type="SUPFAM" id="SSF53807">
    <property type="entry name" value="Helical backbone' metal receptor"/>
    <property type="match status" value="1"/>
</dbReference>
<dbReference type="EMBL" id="JAJTTA010000002">
    <property type="protein sequence ID" value="MCF0040495.1"/>
    <property type="molecule type" value="Genomic_DNA"/>
</dbReference>
<dbReference type="PROSITE" id="PS50983">
    <property type="entry name" value="FE_B12_PBP"/>
    <property type="match status" value="1"/>
</dbReference>
<dbReference type="AlphaFoldDB" id="A0A9X1P9H4"/>
<evidence type="ECO:0000313" key="2">
    <source>
        <dbReference type="EMBL" id="MCF0040495.1"/>
    </source>
</evidence>
<dbReference type="Proteomes" id="UP001139700">
    <property type="component" value="Unassembled WGS sequence"/>
</dbReference>
<feature type="domain" description="Fe/B12 periplasmic-binding" evidence="1">
    <location>
        <begin position="105"/>
        <end position="380"/>
    </location>
</feature>
<dbReference type="PANTHER" id="PTHR30535">
    <property type="entry name" value="VITAMIN B12-BINDING PROTEIN"/>
    <property type="match status" value="1"/>
</dbReference>
<name>A0A9X1P9H4_9BACT</name>
<dbReference type="RefSeq" id="WP_234612977.1">
    <property type="nucleotide sequence ID" value="NZ_CP098806.1"/>
</dbReference>
<reference evidence="2" key="1">
    <citation type="submission" date="2021-12" db="EMBL/GenBank/DDBJ databases">
        <title>Novel species in genus Dyadobacter.</title>
        <authorList>
            <person name="Ma C."/>
        </authorList>
    </citation>
    <scope>NUCLEOTIDE SEQUENCE</scope>
    <source>
        <strain evidence="2">CY399</strain>
    </source>
</reference>
<sequence>MNISNYSSKCCIGFLVGFLAACSSSSTLYEKGESGYEGPALFKEKVVIRHAKGFTIDYHKNFKLVKIMSPFENSTDTMRFVLLQRGTPKPAGYAHAQIIQIPIQSLVPMSSMHIGLVGFLGAEHIVTGMGNLTYVSSEKIRARIKSGDIKEVGKDQGLNEELLIAMHPDLVMAIGSPVSKINRYQSLKQAGIPVMVNSEWIETTPLARAEWVKLMAALLNKEAEVNTKFGESEREYARLAELAKSSKIKPSLVSGLNSKDAWFVPSGSGYVCRFFQDAGAHYHWADTQSTGSLALNFETVYPVALSADFWLNVGILGLKTKQELLDKDQRYADFRAFKNGNVFTHNKRQAANGANDYWESGAVNPHLVLADLIKILHPELLPDHELFYYQKLK</sequence>
<keyword evidence="3" id="KW-1185">Reference proteome</keyword>
<protein>
    <submittedName>
        <fullName evidence="2">ABC transporter substrate-binding protein</fullName>
    </submittedName>
</protein>
<evidence type="ECO:0000313" key="3">
    <source>
        <dbReference type="Proteomes" id="UP001139700"/>
    </source>
</evidence>
<gene>
    <name evidence="2" type="ORF">LXM24_10395</name>
</gene>
<dbReference type="PANTHER" id="PTHR30535:SF34">
    <property type="entry name" value="MOLYBDATE-BINDING PROTEIN MOLA"/>
    <property type="match status" value="1"/>
</dbReference>
<dbReference type="Gene3D" id="3.40.50.1980">
    <property type="entry name" value="Nitrogenase molybdenum iron protein domain"/>
    <property type="match status" value="2"/>
</dbReference>
<proteinExistence type="predicted"/>
<evidence type="ECO:0000259" key="1">
    <source>
        <dbReference type="PROSITE" id="PS50983"/>
    </source>
</evidence>
<organism evidence="2 3">
    <name type="scientific">Dyadobacter fanqingshengii</name>
    <dbReference type="NCBI Taxonomy" id="2906443"/>
    <lineage>
        <taxon>Bacteria</taxon>
        <taxon>Pseudomonadati</taxon>
        <taxon>Bacteroidota</taxon>
        <taxon>Cytophagia</taxon>
        <taxon>Cytophagales</taxon>
        <taxon>Spirosomataceae</taxon>
        <taxon>Dyadobacter</taxon>
    </lineage>
</organism>
<dbReference type="InterPro" id="IPR050902">
    <property type="entry name" value="ABC_Transporter_SBP"/>
</dbReference>
<accession>A0A9X1P9H4</accession>
<dbReference type="InterPro" id="IPR002491">
    <property type="entry name" value="ABC_transptr_periplasmic_BD"/>
</dbReference>
<dbReference type="Pfam" id="PF01497">
    <property type="entry name" value="Peripla_BP_2"/>
    <property type="match status" value="1"/>
</dbReference>
<comment type="caution">
    <text evidence="2">The sequence shown here is derived from an EMBL/GenBank/DDBJ whole genome shotgun (WGS) entry which is preliminary data.</text>
</comment>
<dbReference type="GO" id="GO:0071281">
    <property type="term" value="P:cellular response to iron ion"/>
    <property type="evidence" value="ECO:0007669"/>
    <property type="project" value="TreeGrafter"/>
</dbReference>